<name>A0A9Q0EPA8_9TELE</name>
<reference evidence="3" key="1">
    <citation type="submission" date="2022-07" db="EMBL/GenBank/DDBJ databases">
        <title>Chromosome-level genome of Muraenolepis orangiensis.</title>
        <authorList>
            <person name="Kim J."/>
        </authorList>
    </citation>
    <scope>NUCLEOTIDE SEQUENCE</scope>
    <source>
        <strain evidence="3">KU_S4_2022</strain>
        <tissue evidence="3">Muscle</tissue>
    </source>
</reference>
<feature type="compositionally biased region" description="Gly residues" evidence="2">
    <location>
        <begin position="156"/>
        <end position="165"/>
    </location>
</feature>
<gene>
    <name evidence="3" type="ORF">NHX12_022919</name>
</gene>
<dbReference type="EMBL" id="JANIIK010000038">
    <property type="protein sequence ID" value="KAJ3610829.1"/>
    <property type="molecule type" value="Genomic_DNA"/>
</dbReference>
<evidence type="ECO:0000256" key="2">
    <source>
        <dbReference type="SAM" id="MobiDB-lite"/>
    </source>
</evidence>
<evidence type="ECO:0000256" key="1">
    <source>
        <dbReference type="SAM" id="Coils"/>
    </source>
</evidence>
<organism evidence="3 4">
    <name type="scientific">Muraenolepis orangiensis</name>
    <name type="common">Patagonian moray cod</name>
    <dbReference type="NCBI Taxonomy" id="630683"/>
    <lineage>
        <taxon>Eukaryota</taxon>
        <taxon>Metazoa</taxon>
        <taxon>Chordata</taxon>
        <taxon>Craniata</taxon>
        <taxon>Vertebrata</taxon>
        <taxon>Euteleostomi</taxon>
        <taxon>Actinopterygii</taxon>
        <taxon>Neopterygii</taxon>
        <taxon>Teleostei</taxon>
        <taxon>Neoteleostei</taxon>
        <taxon>Acanthomorphata</taxon>
        <taxon>Zeiogadaria</taxon>
        <taxon>Gadariae</taxon>
        <taxon>Gadiformes</taxon>
        <taxon>Muraenolepidoidei</taxon>
        <taxon>Muraenolepididae</taxon>
        <taxon>Muraenolepis</taxon>
    </lineage>
</organism>
<evidence type="ECO:0000313" key="3">
    <source>
        <dbReference type="EMBL" id="KAJ3610829.1"/>
    </source>
</evidence>
<accession>A0A9Q0EPA8</accession>
<feature type="compositionally biased region" description="Low complexity" evidence="2">
    <location>
        <begin position="64"/>
        <end position="74"/>
    </location>
</feature>
<sequence length="202" mass="22045">MVKVESGVALSSSQTVELAFLRSRVRDLEREKTEMGAENQRLRTMLVNEIPGLLSTMWQTLGQNNNNGSSSSSNNHHHHSHSVSMTTGRVGGGVRDYSSLYSQQQHHHSHPPASHTSEDVEFSPSDHLDTHSTLGPEDLSGDMVDYGEEEEEVPGGELGLGGGMMGEEPICSQTDMVEAELRRRAAESQCANRHASSHANAR</sequence>
<comment type="caution">
    <text evidence="3">The sequence shown here is derived from an EMBL/GenBank/DDBJ whole genome shotgun (WGS) entry which is preliminary data.</text>
</comment>
<protein>
    <submittedName>
        <fullName evidence="3">Uncharacterized protein</fullName>
    </submittedName>
</protein>
<feature type="coiled-coil region" evidence="1">
    <location>
        <begin position="18"/>
        <end position="45"/>
    </location>
</feature>
<dbReference type="Proteomes" id="UP001148018">
    <property type="component" value="Unassembled WGS sequence"/>
</dbReference>
<keyword evidence="4" id="KW-1185">Reference proteome</keyword>
<evidence type="ECO:0000313" key="4">
    <source>
        <dbReference type="Proteomes" id="UP001148018"/>
    </source>
</evidence>
<feature type="region of interest" description="Disordered" evidence="2">
    <location>
        <begin position="182"/>
        <end position="202"/>
    </location>
</feature>
<dbReference type="AlphaFoldDB" id="A0A9Q0EPA8"/>
<keyword evidence="1" id="KW-0175">Coiled coil</keyword>
<dbReference type="OrthoDB" id="8840061at2759"/>
<proteinExistence type="predicted"/>
<feature type="region of interest" description="Disordered" evidence="2">
    <location>
        <begin position="59"/>
        <end position="169"/>
    </location>
</feature>
<feature type="compositionally biased region" description="Acidic residues" evidence="2">
    <location>
        <begin position="145"/>
        <end position="154"/>
    </location>
</feature>